<feature type="binding site" evidence="18">
    <location>
        <position position="76"/>
    </location>
    <ligand>
        <name>Mg(2+)</name>
        <dbReference type="ChEBI" id="CHEBI:18420"/>
        <label>1</label>
        <note>catalytic</note>
    </ligand>
</feature>
<evidence type="ECO:0000256" key="9">
    <source>
        <dbReference type="ARBA" id="ARBA00041815"/>
    </source>
</evidence>
<dbReference type="PANTHER" id="PTHR43028:SF5">
    <property type="entry name" value="3'(2'),5'-BISPHOSPHATE NUCLEOTIDASE 1"/>
    <property type="match status" value="1"/>
</dbReference>
<comment type="caution">
    <text evidence="20">The sequence shown here is derived from an EMBL/GenBank/DDBJ whole genome shotgun (WGS) entry which is preliminary data.</text>
</comment>
<feature type="binding site" evidence="18">
    <location>
        <position position="249"/>
    </location>
    <ligand>
        <name>Mg(2+)</name>
        <dbReference type="ChEBI" id="CHEBI:18420"/>
        <label>1</label>
        <note>catalytic</note>
    </ligand>
</feature>
<evidence type="ECO:0000256" key="17">
    <source>
        <dbReference type="ARBA" id="ARBA00044554"/>
    </source>
</evidence>
<dbReference type="PRINTS" id="PR00377">
    <property type="entry name" value="IMPHPHTASES"/>
</dbReference>
<dbReference type="Pfam" id="PF00459">
    <property type="entry name" value="Inositol_P"/>
    <property type="match status" value="1"/>
</dbReference>
<sequence>MAVSESVPLLMRLVSASVSVSYRAARIARDVLIKGDLGIVDKGGKNDLQTEADRSAQRCIIASLHKQFPNVAIFGEEDLAPTTKIPDDFIETEFDQDVLRHECPENLRNINNDDVVIWVDPLDGTKEFTEGFLDHVTVLIGIAVKGVATAGVINQPFHNFEEIPKYGKARCIWGVQGLGSFGFKRNAHLEGNVITTTRSHSDYTITKTVEACEPTEVLRVGGAGHKVLLLIEKKAHAYVFASIGCKKWDTCAPEAILQSLGGRLTDIHGHPIPYHANVVHNNTGGVLATVANHDWYVNKIKEKVDSETLSKFESVKAAPPSLESQLSQQTLNIQNSSSKSANGKVGEEKEPNAAKQERMARKRRLEEGDSKL</sequence>
<reference evidence="20" key="2">
    <citation type="submission" date="2020-11" db="EMBL/GenBank/DDBJ databases">
        <authorList>
            <person name="McCartney M.A."/>
            <person name="Auch B."/>
            <person name="Kono T."/>
            <person name="Mallez S."/>
            <person name="Becker A."/>
            <person name="Gohl D.M."/>
            <person name="Silverstein K.A.T."/>
            <person name="Koren S."/>
            <person name="Bechman K.B."/>
            <person name="Herman A."/>
            <person name="Abrahante J.E."/>
            <person name="Garbe J."/>
        </authorList>
    </citation>
    <scope>NUCLEOTIDE SEQUENCE</scope>
    <source>
        <strain evidence="20">Duluth1</strain>
        <tissue evidence="20">Whole animal</tissue>
    </source>
</reference>
<feature type="region of interest" description="Disordered" evidence="19">
    <location>
        <begin position="318"/>
        <end position="372"/>
    </location>
</feature>
<comment type="similarity">
    <text evidence="2">Belongs to the inositol monophosphatase superfamily.</text>
</comment>
<dbReference type="FunFam" id="3.40.190.80:FF:000006">
    <property type="entry name" value="Bisphosphate nucleotidase 1"/>
    <property type="match status" value="1"/>
</dbReference>
<dbReference type="FunFam" id="3.30.540.10:FF:000023">
    <property type="entry name" value="Protein CBR-TAG-231"/>
    <property type="match status" value="1"/>
</dbReference>
<feature type="binding site" evidence="18">
    <location>
        <position position="122"/>
    </location>
    <ligand>
        <name>Mg(2+)</name>
        <dbReference type="ChEBI" id="CHEBI:18420"/>
        <label>1</label>
        <note>catalytic</note>
    </ligand>
</feature>
<accession>A0A9D4L9D6</accession>
<dbReference type="InterPro" id="IPR020550">
    <property type="entry name" value="Inositol_monophosphatase_CS"/>
</dbReference>
<keyword evidence="4" id="KW-0452">Lithium</keyword>
<evidence type="ECO:0000256" key="7">
    <source>
        <dbReference type="ARBA" id="ARBA00022842"/>
    </source>
</evidence>
<comment type="catalytic activity">
    <reaction evidence="10">
        <text>1D-myo-inositol 1,3,4-trisphosphate + H2O = 1D-myo-inositol 3,4-bisphosphate + phosphate</text>
        <dbReference type="Rhea" id="RHEA:70319"/>
        <dbReference type="ChEBI" id="CHEBI:15377"/>
        <dbReference type="ChEBI" id="CHEBI:43474"/>
        <dbReference type="ChEBI" id="CHEBI:58414"/>
        <dbReference type="ChEBI" id="CHEBI:83241"/>
    </reaction>
    <physiologicalReaction direction="left-to-right" evidence="10">
        <dbReference type="Rhea" id="RHEA:70320"/>
    </physiologicalReaction>
</comment>
<evidence type="ECO:0000256" key="19">
    <source>
        <dbReference type="SAM" id="MobiDB-lite"/>
    </source>
</evidence>
<evidence type="ECO:0000256" key="13">
    <source>
        <dbReference type="ARBA" id="ARBA00044479"/>
    </source>
</evidence>
<dbReference type="AlphaFoldDB" id="A0A9D4L9D6"/>
<reference evidence="20" key="1">
    <citation type="journal article" date="2019" name="bioRxiv">
        <title>The Genome of the Zebra Mussel, Dreissena polymorpha: A Resource for Invasive Species Research.</title>
        <authorList>
            <person name="McCartney M.A."/>
            <person name="Auch B."/>
            <person name="Kono T."/>
            <person name="Mallez S."/>
            <person name="Zhang Y."/>
            <person name="Obille A."/>
            <person name="Becker A."/>
            <person name="Abrahante J.E."/>
            <person name="Garbe J."/>
            <person name="Badalamenti J.P."/>
            <person name="Herman A."/>
            <person name="Mangelson H."/>
            <person name="Liachko I."/>
            <person name="Sullivan S."/>
            <person name="Sone E.D."/>
            <person name="Koren S."/>
            <person name="Silverstein K.A.T."/>
            <person name="Beckman K.B."/>
            <person name="Gohl D.M."/>
        </authorList>
    </citation>
    <scope>NUCLEOTIDE SEQUENCE</scope>
    <source>
        <strain evidence="20">Duluth1</strain>
        <tissue evidence="20">Whole animal</tissue>
    </source>
</reference>
<keyword evidence="6" id="KW-0378">Hydrolase</keyword>
<dbReference type="SUPFAM" id="SSF56655">
    <property type="entry name" value="Carbohydrate phosphatase"/>
    <property type="match status" value="1"/>
</dbReference>
<gene>
    <name evidence="20" type="ORF">DPMN_095402</name>
</gene>
<evidence type="ECO:0000313" key="21">
    <source>
        <dbReference type="Proteomes" id="UP000828390"/>
    </source>
</evidence>
<dbReference type="GO" id="GO:0008441">
    <property type="term" value="F:3'(2'),5'-bisphosphate nucleotidase activity"/>
    <property type="evidence" value="ECO:0007669"/>
    <property type="project" value="UniProtKB-EC"/>
</dbReference>
<comment type="catalytic activity">
    <reaction evidence="12">
        <text>1D-myo-inositol 1,4-bisphosphate + H2O = 1D-myo-inositol 4-phosphate + phosphate</text>
        <dbReference type="Rhea" id="RHEA:15553"/>
        <dbReference type="ChEBI" id="CHEBI:15377"/>
        <dbReference type="ChEBI" id="CHEBI:43474"/>
        <dbReference type="ChEBI" id="CHEBI:58282"/>
        <dbReference type="ChEBI" id="CHEBI:58469"/>
        <dbReference type="EC" id="3.1.3.57"/>
    </reaction>
    <physiologicalReaction direction="left-to-right" evidence="12">
        <dbReference type="Rhea" id="RHEA:15554"/>
    </physiologicalReaction>
</comment>
<dbReference type="EMBL" id="JAIWYP010000003">
    <property type="protein sequence ID" value="KAH3852881.1"/>
    <property type="molecule type" value="Genomic_DNA"/>
</dbReference>
<evidence type="ECO:0000256" key="2">
    <source>
        <dbReference type="ARBA" id="ARBA00009759"/>
    </source>
</evidence>
<dbReference type="GO" id="GO:0004441">
    <property type="term" value="F:inositol-1,4-bisphosphate 1-phosphatase activity"/>
    <property type="evidence" value="ECO:0007669"/>
    <property type="project" value="UniProtKB-EC"/>
</dbReference>
<evidence type="ECO:0000256" key="11">
    <source>
        <dbReference type="ARBA" id="ARBA00044466"/>
    </source>
</evidence>
<dbReference type="EC" id="3.1.3.7" evidence="3"/>
<dbReference type="InterPro" id="IPR050725">
    <property type="entry name" value="CysQ/Inositol_MonoPase"/>
</dbReference>
<dbReference type="PROSITE" id="PS00629">
    <property type="entry name" value="IMP_1"/>
    <property type="match status" value="1"/>
</dbReference>
<organism evidence="20 21">
    <name type="scientific">Dreissena polymorpha</name>
    <name type="common">Zebra mussel</name>
    <name type="synonym">Mytilus polymorpha</name>
    <dbReference type="NCBI Taxonomy" id="45954"/>
    <lineage>
        <taxon>Eukaryota</taxon>
        <taxon>Metazoa</taxon>
        <taxon>Spiralia</taxon>
        <taxon>Lophotrochozoa</taxon>
        <taxon>Mollusca</taxon>
        <taxon>Bivalvia</taxon>
        <taxon>Autobranchia</taxon>
        <taxon>Heteroconchia</taxon>
        <taxon>Euheterodonta</taxon>
        <taxon>Imparidentia</taxon>
        <taxon>Neoheterodontei</taxon>
        <taxon>Myida</taxon>
        <taxon>Dreissenoidea</taxon>
        <taxon>Dreissenidae</taxon>
        <taxon>Dreissena</taxon>
    </lineage>
</organism>
<evidence type="ECO:0000256" key="14">
    <source>
        <dbReference type="ARBA" id="ARBA00044484"/>
    </source>
</evidence>
<dbReference type="InterPro" id="IPR020583">
    <property type="entry name" value="Inositol_monoP_metal-BS"/>
</dbReference>
<evidence type="ECO:0000256" key="3">
    <source>
        <dbReference type="ARBA" id="ARBA00012633"/>
    </source>
</evidence>
<feature type="compositionally biased region" description="Basic and acidic residues" evidence="19">
    <location>
        <begin position="345"/>
        <end position="372"/>
    </location>
</feature>
<dbReference type="PROSITE" id="PS00630">
    <property type="entry name" value="IMP_2"/>
    <property type="match status" value="1"/>
</dbReference>
<keyword evidence="7 18" id="KW-0460">Magnesium</keyword>
<protein>
    <recommendedName>
        <fullName evidence="8">3'(2'),5'-bisphosphate nucleotidase 1</fullName>
        <ecNumber evidence="15">3.1.3.57</ecNumber>
        <ecNumber evidence="3">3.1.3.7</ecNumber>
    </recommendedName>
    <alternativeName>
        <fullName evidence="16">3'-phosphoadenosine 5'-phosphate phosphatase</fullName>
    </alternativeName>
    <alternativeName>
        <fullName evidence="9">Bisphosphate 3'-nucleotidase 1</fullName>
    </alternativeName>
    <alternativeName>
        <fullName evidence="17">Inositol-polyphosphate 1-phosphatase</fullName>
    </alternativeName>
</protein>
<dbReference type="EC" id="3.1.3.57" evidence="15"/>
<evidence type="ECO:0000256" key="5">
    <source>
        <dbReference type="ARBA" id="ARBA00022723"/>
    </source>
</evidence>
<dbReference type="CDD" id="cd01640">
    <property type="entry name" value="IPPase"/>
    <property type="match status" value="1"/>
</dbReference>
<evidence type="ECO:0000256" key="8">
    <source>
        <dbReference type="ARBA" id="ARBA00040342"/>
    </source>
</evidence>
<feature type="binding site" evidence="18">
    <location>
        <position position="120"/>
    </location>
    <ligand>
        <name>Mg(2+)</name>
        <dbReference type="ChEBI" id="CHEBI:18420"/>
        <label>1</label>
        <note>catalytic</note>
    </ligand>
</feature>
<feature type="compositionally biased region" description="Polar residues" evidence="19">
    <location>
        <begin position="322"/>
        <end position="341"/>
    </location>
</feature>
<dbReference type="Proteomes" id="UP000828390">
    <property type="component" value="Unassembled WGS sequence"/>
</dbReference>
<keyword evidence="21" id="KW-1185">Reference proteome</keyword>
<dbReference type="OrthoDB" id="411145at2759"/>
<dbReference type="GO" id="GO:0046872">
    <property type="term" value="F:metal ion binding"/>
    <property type="evidence" value="ECO:0007669"/>
    <property type="project" value="UniProtKB-KW"/>
</dbReference>
<dbReference type="Gene3D" id="3.30.540.10">
    <property type="entry name" value="Fructose-1,6-Bisphosphatase, subunit A, domain 1"/>
    <property type="match status" value="1"/>
</dbReference>
<dbReference type="PANTHER" id="PTHR43028">
    <property type="entry name" value="3'(2'),5'-BISPHOSPHATE NUCLEOTIDASE 1"/>
    <property type="match status" value="1"/>
</dbReference>
<evidence type="ECO:0000313" key="20">
    <source>
        <dbReference type="EMBL" id="KAH3852881.1"/>
    </source>
</evidence>
<dbReference type="Gene3D" id="3.40.190.80">
    <property type="match status" value="1"/>
</dbReference>
<evidence type="ECO:0000256" key="6">
    <source>
        <dbReference type="ARBA" id="ARBA00022801"/>
    </source>
</evidence>
<proteinExistence type="inferred from homology"/>
<evidence type="ECO:0000256" key="4">
    <source>
        <dbReference type="ARBA" id="ARBA00022671"/>
    </source>
</evidence>
<evidence type="ECO:0000256" key="15">
    <source>
        <dbReference type="ARBA" id="ARBA00044519"/>
    </source>
</evidence>
<evidence type="ECO:0000256" key="16">
    <source>
        <dbReference type="ARBA" id="ARBA00044544"/>
    </source>
</evidence>
<dbReference type="GO" id="GO:0046854">
    <property type="term" value="P:phosphatidylinositol phosphate biosynthetic process"/>
    <property type="evidence" value="ECO:0007669"/>
    <property type="project" value="InterPro"/>
</dbReference>
<evidence type="ECO:0000256" key="12">
    <source>
        <dbReference type="ARBA" id="ARBA00044478"/>
    </source>
</evidence>
<comment type="catalytic activity">
    <reaction evidence="14">
        <text>3'-phosphoadenylyl sulfate + H2O = adenosine 5'-phosphosulfate + phosphate</text>
        <dbReference type="Rhea" id="RHEA:77639"/>
        <dbReference type="ChEBI" id="CHEBI:15377"/>
        <dbReference type="ChEBI" id="CHEBI:43474"/>
        <dbReference type="ChEBI" id="CHEBI:58243"/>
        <dbReference type="ChEBI" id="CHEBI:58339"/>
        <dbReference type="EC" id="3.1.3.7"/>
    </reaction>
    <physiologicalReaction direction="left-to-right" evidence="14">
        <dbReference type="Rhea" id="RHEA:77640"/>
    </physiologicalReaction>
</comment>
<evidence type="ECO:0000256" key="10">
    <source>
        <dbReference type="ARBA" id="ARBA00044465"/>
    </source>
</evidence>
<comment type="cofactor">
    <cofactor evidence="1 18">
        <name>Mg(2+)</name>
        <dbReference type="ChEBI" id="CHEBI:18420"/>
    </cofactor>
</comment>
<feature type="binding site" evidence="18">
    <location>
        <position position="123"/>
    </location>
    <ligand>
        <name>Mg(2+)</name>
        <dbReference type="ChEBI" id="CHEBI:18420"/>
        <label>1</label>
        <note>catalytic</note>
    </ligand>
</feature>
<keyword evidence="5 18" id="KW-0479">Metal-binding</keyword>
<comment type="catalytic activity">
    <reaction evidence="13">
        <text>adenosine 3',5'-bisphosphate + H2O = AMP + phosphate</text>
        <dbReference type="Rhea" id="RHEA:10040"/>
        <dbReference type="ChEBI" id="CHEBI:15377"/>
        <dbReference type="ChEBI" id="CHEBI:43474"/>
        <dbReference type="ChEBI" id="CHEBI:58343"/>
        <dbReference type="ChEBI" id="CHEBI:456215"/>
        <dbReference type="EC" id="3.1.3.7"/>
    </reaction>
    <physiologicalReaction direction="left-to-right" evidence="13">
        <dbReference type="Rhea" id="RHEA:10041"/>
    </physiologicalReaction>
</comment>
<evidence type="ECO:0000256" key="18">
    <source>
        <dbReference type="PIRSR" id="PIRSR600760-2"/>
    </source>
</evidence>
<evidence type="ECO:0000256" key="1">
    <source>
        <dbReference type="ARBA" id="ARBA00001946"/>
    </source>
</evidence>
<dbReference type="InterPro" id="IPR000760">
    <property type="entry name" value="Inositol_monophosphatase-like"/>
</dbReference>
<name>A0A9D4L9D6_DREPO</name>
<comment type="catalytic activity">
    <reaction evidence="11">
        <text>adenosine 2',5'-bisphosphate + H2O = AMP + phosphate</text>
        <dbReference type="Rhea" id="RHEA:77643"/>
        <dbReference type="ChEBI" id="CHEBI:15377"/>
        <dbReference type="ChEBI" id="CHEBI:43474"/>
        <dbReference type="ChEBI" id="CHEBI:194156"/>
        <dbReference type="ChEBI" id="CHEBI:456215"/>
        <dbReference type="EC" id="3.1.3.7"/>
    </reaction>
    <physiologicalReaction direction="left-to-right" evidence="11">
        <dbReference type="Rhea" id="RHEA:77644"/>
    </physiologicalReaction>
</comment>